<evidence type="ECO:0000313" key="7">
    <source>
        <dbReference type="EMBL" id="EKY00686.1"/>
    </source>
</evidence>
<dbReference type="GO" id="GO:0009306">
    <property type="term" value="P:protein secretion"/>
    <property type="evidence" value="ECO:0007669"/>
    <property type="project" value="InterPro"/>
</dbReference>
<dbReference type="HOGENOM" id="CLU_002997_1_1_10"/>
<dbReference type="RefSeq" id="WP_005467513.1">
    <property type="nucleotide sequence ID" value="NZ_KB291032.1"/>
</dbReference>
<keyword evidence="3 5" id="KW-1133">Transmembrane helix</keyword>
<dbReference type="STRING" id="1127696.HMPREF9134_01424"/>
<dbReference type="eggNOG" id="COG2911">
    <property type="taxonomic scope" value="Bacteria"/>
</dbReference>
<dbReference type="InterPro" id="IPR007452">
    <property type="entry name" value="TamB_C"/>
</dbReference>
<keyword evidence="2 5" id="KW-0812">Transmembrane</keyword>
<name>L1NBI4_9PORP</name>
<comment type="subcellular location">
    <subcellularLocation>
        <location evidence="1">Membrane</location>
        <topology evidence="1">Single-pass membrane protein</topology>
    </subcellularLocation>
</comment>
<gene>
    <name evidence="7" type="ORF">HMPREF9134_01424</name>
</gene>
<dbReference type="EMBL" id="AMEQ01000037">
    <property type="protein sequence ID" value="EKY00686.1"/>
    <property type="molecule type" value="Genomic_DNA"/>
</dbReference>
<evidence type="ECO:0000256" key="4">
    <source>
        <dbReference type="ARBA" id="ARBA00023136"/>
    </source>
</evidence>
<dbReference type="Pfam" id="PF04357">
    <property type="entry name" value="TamB"/>
    <property type="match status" value="1"/>
</dbReference>
<reference evidence="7 8" key="1">
    <citation type="submission" date="2012-05" db="EMBL/GenBank/DDBJ databases">
        <authorList>
            <person name="Weinstock G."/>
            <person name="Sodergren E."/>
            <person name="Lobos E.A."/>
            <person name="Fulton L."/>
            <person name="Fulton R."/>
            <person name="Courtney L."/>
            <person name="Fronick C."/>
            <person name="O'Laughlin M."/>
            <person name="Godfrey J."/>
            <person name="Wilson R.M."/>
            <person name="Miner T."/>
            <person name="Farmer C."/>
            <person name="Delehaunty K."/>
            <person name="Cordes M."/>
            <person name="Minx P."/>
            <person name="Tomlinson C."/>
            <person name="Chen J."/>
            <person name="Wollam A."/>
            <person name="Pepin K.H."/>
            <person name="Bhonagiri V."/>
            <person name="Zhang X."/>
            <person name="Suruliraj S."/>
            <person name="Warren W."/>
            <person name="Mitreva M."/>
            <person name="Mardis E.R."/>
            <person name="Wilson R.K."/>
        </authorList>
    </citation>
    <scope>NUCLEOTIDE SEQUENCE [LARGE SCALE GENOMIC DNA]</scope>
    <source>
        <strain evidence="7 8">F0037</strain>
    </source>
</reference>
<protein>
    <recommendedName>
        <fullName evidence="6">Translocation and assembly module TamB C-terminal domain-containing protein</fullName>
    </recommendedName>
</protein>
<dbReference type="Proteomes" id="UP000010408">
    <property type="component" value="Unassembled WGS sequence"/>
</dbReference>
<organism evidence="7 8">
    <name type="scientific">Porphyromonas catoniae F0037</name>
    <dbReference type="NCBI Taxonomy" id="1127696"/>
    <lineage>
        <taxon>Bacteria</taxon>
        <taxon>Pseudomonadati</taxon>
        <taxon>Bacteroidota</taxon>
        <taxon>Bacteroidia</taxon>
        <taxon>Bacteroidales</taxon>
        <taxon>Porphyromonadaceae</taxon>
        <taxon>Porphyromonas</taxon>
    </lineage>
</organism>
<dbReference type="PATRIC" id="fig|1127696.3.peg.1289"/>
<keyword evidence="4 5" id="KW-0472">Membrane</keyword>
<comment type="caution">
    <text evidence="7">The sequence shown here is derived from an EMBL/GenBank/DDBJ whole genome shotgun (WGS) entry which is preliminary data.</text>
</comment>
<evidence type="ECO:0000256" key="1">
    <source>
        <dbReference type="ARBA" id="ARBA00004167"/>
    </source>
</evidence>
<evidence type="ECO:0000256" key="3">
    <source>
        <dbReference type="ARBA" id="ARBA00022989"/>
    </source>
</evidence>
<feature type="domain" description="Translocation and assembly module TamB C-terminal" evidence="6">
    <location>
        <begin position="1026"/>
        <end position="1462"/>
    </location>
</feature>
<evidence type="ECO:0000259" key="6">
    <source>
        <dbReference type="Pfam" id="PF04357"/>
    </source>
</evidence>
<sequence>MRYWQVNKHFLKVLRVVAWIAASLFVLLYLVPLALFRIPAIQEAAARRVGNFLTELFDSPVQLQRVRLTGWTDIEVQGVMVLDTAGREMLKADRLVGGMTLSDLIYDQEVRITSARLFSASLSLIRDAKTGRLNIQHTIDHLSKPKKDGASMPVDINSIIVRDLGITLEEGGGKRVVVDKLSTRIRRLRFSEGYIGGAIDELSFSLQSGFQLSALTGQAELRNQLLTLRNIQAKLPDSKLSLPLLTLDLRGKGFMLIREAELADSDLALSDLAFLHPTLKGCKEHLALRALYSRAKPNEGQGNISLEIPGLFTLEEHVIAKWNPEGKLQRAMLNTEQLYLQAKLINLLRPLLPEFTRPYLEYAQRVGSLSYQGELDYDVAGRVNSSGMLHTDQGKWSYQLGVQLEDRSLRQVEAELQTEAFRLAPFLGETLPLDQIATSVRVKAKRTTDQMDDWQVETELTSPEFTYRGYTYRDLNLSLRTLQPHRHEVILNLKDPNATVEAQGAVTFAKGVLRDVDLSLKTNVHPEAIGLTGLLGKYSIEGAGTAHVDELNADRGHGLIALESLTLTSEKQNLSLRDIQLQLVGSPETGRLIHLSSPYLTAQLSGRYTLASLLPDLKQSLRHYFPSLLVGDISRPRLLRPARSSYELELNIQHIPDEWVEALHLPVQMDKGGTFRATYEGTTHELTLYAQSPLLRFNGNTFQDLSLNFADRRLQLSSDIRLAKGAEIKGFGITSHVETDSIHTRIDLGQDATGKANGLIGVGTHFSQEMNYGVKGTSLSTSFSLAPSRIRINGEDWTIAPAQVQLHQGQVRIHGLDLSSTERRISIDGALSNQPNEYLNVALCKINLLYILQSAGVTFDMLDTELTGNAKASLRSGVIQASAEVSSPAFYVKGVDVGALRAGLTFDSKDGRIMLRGHVAQADGGTSDVEGYIRPAGGAGIDLRFDATRLRADFVGKFMDTLFDRVEGRATGKMRLFGVFEDGVTVEGSADVEDGCLGVRLLGTRYFFSKQLTFTPTTIQFNNIPARDDEGHTGLINGEIRHRYFGDFELNLEAKDLVQMKVLQTKSKQRLPFYGTAYGTGWARLNGKLPRILLEVNMHSAEGTDVTLDFNKTDVRKEDRLMVFKPLRPQALPDSLLNPPSAPITTEEETELSMRMALHVTPEARLALRLGSSNIPNEVKARCEGDLTIDIPHTGAVTTYGGLTLHEGSYVFNFEQLTRRRFTLREGGTLNFRGDPMQATIDLKAVYSLTANIADLDAGLSTESKRTHMPVNCTLQLSGIVAKPDITLGLELPGAEVEVDRRVQSLVNTQDERNRQVLYLMTLGKFYTPENRRNTKGVSEGWATLATTTLSEQLTHLLGNFSRDIQLGTNIRTSNSAFEDTDIELLFSGSWLNDRLIINGNVGYHDNPFLQGKYIGEFDLEYKLNHTGTLRLKAYNHYNNMYQYLRQSLTTQGLGFMFQRRFDSFSELVNPKRKQRKKRTFASDNSQP</sequence>
<evidence type="ECO:0000313" key="8">
    <source>
        <dbReference type="Proteomes" id="UP000010408"/>
    </source>
</evidence>
<feature type="transmembrane region" description="Helical" evidence="5">
    <location>
        <begin position="12"/>
        <end position="36"/>
    </location>
</feature>
<evidence type="ECO:0000256" key="2">
    <source>
        <dbReference type="ARBA" id="ARBA00022692"/>
    </source>
</evidence>
<evidence type="ECO:0000256" key="5">
    <source>
        <dbReference type="SAM" id="Phobius"/>
    </source>
</evidence>
<dbReference type="GO" id="GO:0005886">
    <property type="term" value="C:plasma membrane"/>
    <property type="evidence" value="ECO:0007669"/>
    <property type="project" value="InterPro"/>
</dbReference>
<proteinExistence type="predicted"/>
<accession>L1NBI4</accession>